<comment type="caution">
    <text evidence="7">The sequence shown here is derived from an EMBL/GenBank/DDBJ whole genome shotgun (WGS) entry which is preliminary data.</text>
</comment>
<dbReference type="InterPro" id="IPR027417">
    <property type="entry name" value="P-loop_NTPase"/>
</dbReference>
<feature type="domain" description="ABC transporter" evidence="6">
    <location>
        <begin position="310"/>
        <end position="525"/>
    </location>
</feature>
<dbReference type="EMBL" id="VFIY01000004">
    <property type="protein sequence ID" value="TPD62965.1"/>
    <property type="molecule type" value="Genomic_DNA"/>
</dbReference>
<dbReference type="InterPro" id="IPR037118">
    <property type="entry name" value="Val-tRNA_synth_C_sf"/>
</dbReference>
<feature type="compositionally biased region" description="Basic and acidic residues" evidence="5">
    <location>
        <begin position="523"/>
        <end position="533"/>
    </location>
</feature>
<evidence type="ECO:0000256" key="1">
    <source>
        <dbReference type="ARBA" id="ARBA00022737"/>
    </source>
</evidence>
<dbReference type="Gene3D" id="3.40.50.300">
    <property type="entry name" value="P-loop containing nucleotide triphosphate hydrolases"/>
    <property type="match status" value="2"/>
</dbReference>
<keyword evidence="2" id="KW-0547">Nucleotide-binding</keyword>
<dbReference type="OrthoDB" id="9808609at2"/>
<keyword evidence="8" id="KW-1185">Reference proteome</keyword>
<dbReference type="SMART" id="SM00382">
    <property type="entry name" value="AAA"/>
    <property type="match status" value="2"/>
</dbReference>
<reference evidence="8" key="1">
    <citation type="submission" date="2019-06" db="EMBL/GenBank/DDBJ databases">
        <title>The complete genome of Emcibacter congregatus ZYLT.</title>
        <authorList>
            <person name="Zhao Z."/>
        </authorList>
    </citation>
    <scope>NUCLEOTIDE SEQUENCE [LARGE SCALE GENOMIC DNA]</scope>
    <source>
        <strain evidence="8">MCCC 1A06723</strain>
    </source>
</reference>
<evidence type="ECO:0000256" key="5">
    <source>
        <dbReference type="SAM" id="MobiDB-lite"/>
    </source>
</evidence>
<evidence type="ECO:0000256" key="4">
    <source>
        <dbReference type="SAM" id="Coils"/>
    </source>
</evidence>
<dbReference type="FunFam" id="3.40.50.300:FF:000011">
    <property type="entry name" value="Putative ABC transporter ATP-binding component"/>
    <property type="match status" value="1"/>
</dbReference>
<accession>A0A501PRU1</accession>
<evidence type="ECO:0000256" key="2">
    <source>
        <dbReference type="ARBA" id="ARBA00022741"/>
    </source>
</evidence>
<dbReference type="CDD" id="cd03221">
    <property type="entry name" value="ABCF_EF-3"/>
    <property type="match status" value="2"/>
</dbReference>
<dbReference type="InterPro" id="IPR032781">
    <property type="entry name" value="ABC_tran_Xtn"/>
</dbReference>
<dbReference type="Pfam" id="PF00005">
    <property type="entry name" value="ABC_tran"/>
    <property type="match status" value="2"/>
</dbReference>
<feature type="coiled-coil region" evidence="4">
    <location>
        <begin position="547"/>
        <end position="612"/>
    </location>
</feature>
<dbReference type="AlphaFoldDB" id="A0A501PRU1"/>
<dbReference type="PANTHER" id="PTHR19211">
    <property type="entry name" value="ATP-BINDING TRANSPORT PROTEIN-RELATED"/>
    <property type="match status" value="1"/>
</dbReference>
<dbReference type="InterPro" id="IPR050611">
    <property type="entry name" value="ABCF"/>
</dbReference>
<dbReference type="InterPro" id="IPR017871">
    <property type="entry name" value="ABC_transporter-like_CS"/>
</dbReference>
<dbReference type="PROSITE" id="PS50893">
    <property type="entry name" value="ABC_TRANSPORTER_2"/>
    <property type="match status" value="2"/>
</dbReference>
<proteinExistence type="predicted"/>
<dbReference type="GO" id="GO:0016887">
    <property type="term" value="F:ATP hydrolysis activity"/>
    <property type="evidence" value="ECO:0007669"/>
    <property type="project" value="InterPro"/>
</dbReference>
<evidence type="ECO:0000313" key="8">
    <source>
        <dbReference type="Proteomes" id="UP000319148"/>
    </source>
</evidence>
<dbReference type="Proteomes" id="UP000319148">
    <property type="component" value="Unassembled WGS sequence"/>
</dbReference>
<evidence type="ECO:0000256" key="3">
    <source>
        <dbReference type="ARBA" id="ARBA00022840"/>
    </source>
</evidence>
<dbReference type="GO" id="GO:0005524">
    <property type="term" value="F:ATP binding"/>
    <property type="evidence" value="ECO:0007669"/>
    <property type="project" value="UniProtKB-KW"/>
</dbReference>
<keyword evidence="3 7" id="KW-0067">ATP-binding</keyword>
<dbReference type="PROSITE" id="PS00211">
    <property type="entry name" value="ABC_TRANSPORTER_1"/>
    <property type="match status" value="2"/>
</dbReference>
<sequence length="627" mass="70075">MLQIQDISYRIGGKLLLDGASARIPAGHKVGIVGRNGAGKSTLLKLISGELEMDSGAIQLQNRTRLGQVAQEAPGGPESLLETVLAADHELQELETQAQTETDPHKIAEIHTRLADIDAHTAHARAASILAGLGFDKEAQARPCSSFSGGWRMRVALACTLFIRPDLLLLDEPTNYLDLEGVMWLENFIRTYPYTVIIVSHDRDLLNSSVSAILHLEQCKLKLYTGGYDDFEKLRREQLALRQANIAKQEAARKHLQSFIDRFKAKASKAKQAQSRVKMLEKMEPLEAVIEERSFSFEFPNPAPLAPPLLTLEKGEVGYSPGQPVLKRLNLRMDMDDRIALLGQNGNGKSTFAKLVAGRLDLMAGEMKKSAKLEVGYFAQHQLDELNPKGTPLSHLTALMPDVPESKVRARLGSFNFGADKAETVVENLSGGEKARLLFCIMSLRAPHILILDEPTNHLDVESREALVHAINAYEGAVIMISHDRHLIEACADRLWLVHDGTVSSYDGDMEDYRKFILRQRSGEKPEKAERKANNKPADSSSDSLELEKLKKQATVLEQDIESLESEIEKYDRALRNPKLYDREDPKNQVALEKFTRERKQLSDKLEAREAEWLEISEKIENKSLQG</sequence>
<evidence type="ECO:0000313" key="7">
    <source>
        <dbReference type="EMBL" id="TPD62965.1"/>
    </source>
</evidence>
<dbReference type="InterPro" id="IPR003439">
    <property type="entry name" value="ABC_transporter-like_ATP-bd"/>
</dbReference>
<dbReference type="PANTHER" id="PTHR19211:SF14">
    <property type="entry name" value="ATP-BINDING CASSETTE SUB-FAMILY F MEMBER 1"/>
    <property type="match status" value="1"/>
</dbReference>
<feature type="domain" description="ABC transporter" evidence="6">
    <location>
        <begin position="2"/>
        <end position="243"/>
    </location>
</feature>
<dbReference type="InterPro" id="IPR003593">
    <property type="entry name" value="AAA+_ATPase"/>
</dbReference>
<dbReference type="Pfam" id="PF12848">
    <property type="entry name" value="ABC_tran_Xtn"/>
    <property type="match status" value="1"/>
</dbReference>
<dbReference type="Gene3D" id="1.10.287.380">
    <property type="entry name" value="Valyl-tRNA synthetase, C-terminal domain"/>
    <property type="match status" value="1"/>
</dbReference>
<evidence type="ECO:0000259" key="6">
    <source>
        <dbReference type="PROSITE" id="PS50893"/>
    </source>
</evidence>
<name>A0A501PRU1_9PROT</name>
<keyword evidence="4" id="KW-0175">Coiled coil</keyword>
<dbReference type="RefSeq" id="WP_139938215.1">
    <property type="nucleotide sequence ID" value="NZ_JBHSYP010000022.1"/>
</dbReference>
<keyword evidence="1" id="KW-0677">Repeat</keyword>
<gene>
    <name evidence="7" type="ORF">FIV46_02475</name>
</gene>
<feature type="region of interest" description="Disordered" evidence="5">
    <location>
        <begin position="523"/>
        <end position="547"/>
    </location>
</feature>
<organism evidence="7 8">
    <name type="scientific">Emcibacter nanhaiensis</name>
    <dbReference type="NCBI Taxonomy" id="1505037"/>
    <lineage>
        <taxon>Bacteria</taxon>
        <taxon>Pseudomonadati</taxon>
        <taxon>Pseudomonadota</taxon>
        <taxon>Alphaproteobacteria</taxon>
        <taxon>Emcibacterales</taxon>
        <taxon>Emcibacteraceae</taxon>
        <taxon>Emcibacter</taxon>
    </lineage>
</organism>
<dbReference type="SUPFAM" id="SSF52540">
    <property type="entry name" value="P-loop containing nucleoside triphosphate hydrolases"/>
    <property type="match status" value="2"/>
</dbReference>
<protein>
    <submittedName>
        <fullName evidence="7">ABC-F family ATP-binding cassette domain-containing protein</fullName>
    </submittedName>
</protein>